<gene>
    <name evidence="1" type="ORF">GCM10022239_01710</name>
</gene>
<dbReference type="RefSeq" id="WP_344752769.1">
    <property type="nucleotide sequence ID" value="NZ_BAABAE010000001.1"/>
</dbReference>
<dbReference type="Gene3D" id="3.40.50.10330">
    <property type="entry name" value="Probable inorganic polyphosphate/atp-NAD kinase, domain 1"/>
    <property type="match status" value="1"/>
</dbReference>
<dbReference type="Pfam" id="PF01513">
    <property type="entry name" value="NAD_kinase"/>
    <property type="match status" value="1"/>
</dbReference>
<dbReference type="PANTHER" id="PTHR40697:SF2">
    <property type="entry name" value="ATP-NAD KINASE-RELATED"/>
    <property type="match status" value="1"/>
</dbReference>
<evidence type="ECO:0000313" key="2">
    <source>
        <dbReference type="Proteomes" id="UP001501004"/>
    </source>
</evidence>
<dbReference type="InterPro" id="IPR039065">
    <property type="entry name" value="AcoX-like"/>
</dbReference>
<dbReference type="InterPro" id="IPR011386">
    <property type="entry name" value="Put_ATP-NAD_kin"/>
</dbReference>
<dbReference type="InterPro" id="IPR017438">
    <property type="entry name" value="ATP-NAD_kinase_N"/>
</dbReference>
<keyword evidence="1" id="KW-0808">Transferase</keyword>
<reference evidence="2" key="1">
    <citation type="journal article" date="2019" name="Int. J. Syst. Evol. Microbiol.">
        <title>The Global Catalogue of Microorganisms (GCM) 10K type strain sequencing project: providing services to taxonomists for standard genome sequencing and annotation.</title>
        <authorList>
            <consortium name="The Broad Institute Genomics Platform"/>
            <consortium name="The Broad Institute Genome Sequencing Center for Infectious Disease"/>
            <person name="Wu L."/>
            <person name="Ma J."/>
        </authorList>
    </citation>
    <scope>NUCLEOTIDE SEQUENCE [LARGE SCALE GENOMIC DNA]</scope>
    <source>
        <strain evidence="2">JCM 16949</strain>
    </source>
</reference>
<dbReference type="Pfam" id="PF20143">
    <property type="entry name" value="NAD_kinase_C"/>
    <property type="match status" value="1"/>
</dbReference>
<dbReference type="Proteomes" id="UP001501004">
    <property type="component" value="Unassembled WGS sequence"/>
</dbReference>
<dbReference type="InterPro" id="IPR002504">
    <property type="entry name" value="NADK"/>
</dbReference>
<name>A0ABP7EZT3_9MICO</name>
<comment type="caution">
    <text evidence="1">The sequence shown here is derived from an EMBL/GenBank/DDBJ whole genome shotgun (WGS) entry which is preliminary data.</text>
</comment>
<sequence>MSVFRCGLIVNPVAGLGGEAALKGSDGEATQRLATQRGGISRATERAVRALLPFGALPDFEVVTGAGVLGADAAERAGVRHRVVYRQAEESSTASDTKRLAGMLVGERVDLIVFAGGDGTARDLCEVLGESQTVLGIPSGVKMHSAVFAVTPEDAGNIIQASMRGAVDRVVADVVDIDEAARRSGRLRSRLYGRMLVPHAARGIQSGKRSSVPPGSTTVAGIAAEVAARLRPGETCLFGPGTTVQAIGRSLGFEFSLLGVDAVRDGVVVGTDLDAAGLNRTVGSGRFQVVVSPVGGQGIVLGRGNQQMDDRLLERLSPDDLIVACTVQKLGELAGGPLLLDAPTVALNRKFAGIRRVVTGYRQEAAVRVS</sequence>
<accession>A0ABP7EZT3</accession>
<evidence type="ECO:0000313" key="1">
    <source>
        <dbReference type="EMBL" id="GAA3728623.1"/>
    </source>
</evidence>
<dbReference type="GO" id="GO:0016301">
    <property type="term" value="F:kinase activity"/>
    <property type="evidence" value="ECO:0007669"/>
    <property type="project" value="UniProtKB-KW"/>
</dbReference>
<dbReference type="SUPFAM" id="SSF111331">
    <property type="entry name" value="NAD kinase/diacylglycerol kinase-like"/>
    <property type="match status" value="1"/>
</dbReference>
<protein>
    <submittedName>
        <fullName evidence="1">ATP-NAD kinase family protein</fullName>
    </submittedName>
</protein>
<keyword evidence="2" id="KW-1185">Reference proteome</keyword>
<dbReference type="PIRSF" id="PIRSF016907">
    <property type="entry name" value="Kin_ATP-NAD"/>
    <property type="match status" value="1"/>
</dbReference>
<organism evidence="1 2">
    <name type="scientific">Leifsonella bigeumensis</name>
    <dbReference type="NCBI Taxonomy" id="433643"/>
    <lineage>
        <taxon>Bacteria</taxon>
        <taxon>Bacillati</taxon>
        <taxon>Actinomycetota</taxon>
        <taxon>Actinomycetes</taxon>
        <taxon>Micrococcales</taxon>
        <taxon>Microbacteriaceae</taxon>
        <taxon>Leifsonella</taxon>
    </lineage>
</organism>
<dbReference type="EMBL" id="BAABAE010000001">
    <property type="protein sequence ID" value="GAA3728623.1"/>
    <property type="molecule type" value="Genomic_DNA"/>
</dbReference>
<dbReference type="PANTHER" id="PTHR40697">
    <property type="entry name" value="ACETOIN CATABOLISM PROTEIN X"/>
    <property type="match status" value="1"/>
</dbReference>
<dbReference type="InterPro" id="IPR016064">
    <property type="entry name" value="NAD/diacylglycerol_kinase_sf"/>
</dbReference>
<keyword evidence="1" id="KW-0418">Kinase</keyword>
<proteinExistence type="predicted"/>